<dbReference type="InterPro" id="IPR003439">
    <property type="entry name" value="ABC_transporter-like_ATP-bd"/>
</dbReference>
<keyword evidence="4 11" id="KW-0812">Transmembrane</keyword>
<feature type="region of interest" description="Disordered" evidence="10">
    <location>
        <begin position="594"/>
        <end position="615"/>
    </location>
</feature>
<keyword evidence="8 11" id="KW-0472">Membrane</keyword>
<dbReference type="Proteomes" id="UP000278632">
    <property type="component" value="Unassembled WGS sequence"/>
</dbReference>
<evidence type="ECO:0000256" key="9">
    <source>
        <dbReference type="ARBA" id="ARBA00023455"/>
    </source>
</evidence>
<dbReference type="Pfam" id="PF00664">
    <property type="entry name" value="ABC_membrane"/>
    <property type="match status" value="1"/>
</dbReference>
<dbReference type="GO" id="GO:0034040">
    <property type="term" value="F:ATPase-coupled lipid transmembrane transporter activity"/>
    <property type="evidence" value="ECO:0007669"/>
    <property type="project" value="TreeGrafter"/>
</dbReference>
<feature type="transmembrane region" description="Helical" evidence="11">
    <location>
        <begin position="252"/>
        <end position="277"/>
    </location>
</feature>
<dbReference type="RefSeq" id="WP_123192017.1">
    <property type="nucleotide sequence ID" value="NZ_QICD01000008.1"/>
</dbReference>
<dbReference type="GO" id="GO:0140359">
    <property type="term" value="F:ABC-type transporter activity"/>
    <property type="evidence" value="ECO:0007669"/>
    <property type="project" value="InterPro"/>
</dbReference>
<feature type="transmembrane region" description="Helical" evidence="11">
    <location>
        <begin position="63"/>
        <end position="81"/>
    </location>
</feature>
<evidence type="ECO:0000256" key="4">
    <source>
        <dbReference type="ARBA" id="ARBA00022692"/>
    </source>
</evidence>
<keyword evidence="3" id="KW-1003">Cell membrane</keyword>
<evidence type="ECO:0000256" key="10">
    <source>
        <dbReference type="SAM" id="MobiDB-lite"/>
    </source>
</evidence>
<dbReference type="InterPro" id="IPR017871">
    <property type="entry name" value="ABC_transporter-like_CS"/>
</dbReference>
<dbReference type="PROSITE" id="PS50893">
    <property type="entry name" value="ABC_TRANSPORTER_2"/>
    <property type="match status" value="1"/>
</dbReference>
<dbReference type="GO" id="GO:0005886">
    <property type="term" value="C:plasma membrane"/>
    <property type="evidence" value="ECO:0007669"/>
    <property type="project" value="UniProtKB-SubCell"/>
</dbReference>
<dbReference type="SMART" id="SM00382">
    <property type="entry name" value="AAA"/>
    <property type="match status" value="1"/>
</dbReference>
<dbReference type="PANTHER" id="PTHR24221:SF654">
    <property type="entry name" value="ATP-BINDING CASSETTE SUB-FAMILY B MEMBER 6"/>
    <property type="match status" value="1"/>
</dbReference>
<dbReference type="EMBL" id="QICD01000008">
    <property type="protein sequence ID" value="RNL45090.1"/>
    <property type="molecule type" value="Genomic_DNA"/>
</dbReference>
<dbReference type="GO" id="GO:0016887">
    <property type="term" value="F:ATP hydrolysis activity"/>
    <property type="evidence" value="ECO:0007669"/>
    <property type="project" value="InterPro"/>
</dbReference>
<feature type="transmembrane region" description="Helical" evidence="11">
    <location>
        <begin position="24"/>
        <end position="43"/>
    </location>
</feature>
<evidence type="ECO:0000256" key="1">
    <source>
        <dbReference type="ARBA" id="ARBA00004429"/>
    </source>
</evidence>
<feature type="transmembrane region" description="Helical" evidence="11">
    <location>
        <begin position="289"/>
        <end position="310"/>
    </location>
</feature>
<dbReference type="GO" id="GO:0005524">
    <property type="term" value="F:ATP binding"/>
    <property type="evidence" value="ECO:0007669"/>
    <property type="project" value="UniProtKB-KW"/>
</dbReference>
<organism evidence="14 15">
    <name type="scientific">Paraeggerthella hongkongensis</name>
    <dbReference type="NCBI Taxonomy" id="230658"/>
    <lineage>
        <taxon>Bacteria</taxon>
        <taxon>Bacillati</taxon>
        <taxon>Actinomycetota</taxon>
        <taxon>Coriobacteriia</taxon>
        <taxon>Eggerthellales</taxon>
        <taxon>Eggerthellaceae</taxon>
        <taxon>Paraeggerthella</taxon>
    </lineage>
</organism>
<proteinExistence type="inferred from homology"/>
<dbReference type="AlphaFoldDB" id="A0A3N0BC75"/>
<comment type="caution">
    <text evidence="14">The sequence shown here is derived from an EMBL/GenBank/DDBJ whole genome shotgun (WGS) entry which is preliminary data.</text>
</comment>
<reference evidence="15" key="1">
    <citation type="submission" date="2018-05" db="EMBL/GenBank/DDBJ databases">
        <title>Genome Sequencing of selected type strains of the family Eggerthellaceae.</title>
        <authorList>
            <person name="Danylec N."/>
            <person name="Stoll D.A."/>
            <person name="Doetsch A."/>
            <person name="Huch M."/>
        </authorList>
    </citation>
    <scope>NUCLEOTIDE SEQUENCE [LARGE SCALE GENOMIC DNA]</scope>
    <source>
        <strain evidence="15">DSM 16106</strain>
    </source>
</reference>
<comment type="similarity">
    <text evidence="9">Belongs to the ABC transporter superfamily. Siderophore-Fe(3+) uptake transporter (SIUT) (TC 3.A.1.21) family.</text>
</comment>
<feature type="domain" description="ABC transmembrane type-1" evidence="13">
    <location>
        <begin position="28"/>
        <end position="312"/>
    </location>
</feature>
<evidence type="ECO:0000256" key="3">
    <source>
        <dbReference type="ARBA" id="ARBA00022475"/>
    </source>
</evidence>
<dbReference type="Gene3D" id="3.40.50.300">
    <property type="entry name" value="P-loop containing nucleotide triphosphate hydrolases"/>
    <property type="match status" value="1"/>
</dbReference>
<keyword evidence="15" id="KW-1185">Reference proteome</keyword>
<dbReference type="InterPro" id="IPR039421">
    <property type="entry name" value="Type_1_exporter"/>
</dbReference>
<dbReference type="Pfam" id="PF00005">
    <property type="entry name" value="ABC_tran"/>
    <property type="match status" value="1"/>
</dbReference>
<dbReference type="FunFam" id="3.40.50.300:FF:000221">
    <property type="entry name" value="Multidrug ABC transporter ATP-binding protein"/>
    <property type="match status" value="1"/>
</dbReference>
<dbReference type="InterPro" id="IPR036640">
    <property type="entry name" value="ABC1_TM_sf"/>
</dbReference>
<evidence type="ECO:0000256" key="8">
    <source>
        <dbReference type="ARBA" id="ARBA00023136"/>
    </source>
</evidence>
<gene>
    <name evidence="14" type="ORF">DMP08_05855</name>
</gene>
<evidence type="ECO:0000259" key="12">
    <source>
        <dbReference type="PROSITE" id="PS50893"/>
    </source>
</evidence>
<evidence type="ECO:0000313" key="14">
    <source>
        <dbReference type="EMBL" id="RNL45090.1"/>
    </source>
</evidence>
<accession>A0A3N0BC75</accession>
<feature type="domain" description="ABC transporter" evidence="12">
    <location>
        <begin position="345"/>
        <end position="580"/>
    </location>
</feature>
<dbReference type="SUPFAM" id="SSF90123">
    <property type="entry name" value="ABC transporter transmembrane region"/>
    <property type="match status" value="1"/>
</dbReference>
<evidence type="ECO:0000256" key="6">
    <source>
        <dbReference type="ARBA" id="ARBA00022840"/>
    </source>
</evidence>
<dbReference type="InterPro" id="IPR011527">
    <property type="entry name" value="ABC1_TM_dom"/>
</dbReference>
<evidence type="ECO:0000256" key="11">
    <source>
        <dbReference type="SAM" id="Phobius"/>
    </source>
</evidence>
<dbReference type="InterPro" id="IPR003593">
    <property type="entry name" value="AAA+_ATPase"/>
</dbReference>
<keyword evidence="5" id="KW-0547">Nucleotide-binding</keyword>
<dbReference type="Gene3D" id="1.20.1560.10">
    <property type="entry name" value="ABC transporter type 1, transmembrane domain"/>
    <property type="match status" value="1"/>
</dbReference>
<sequence>MESIDKAAAQRVYVRLIEPVRGRIVKNIVIAALSSLCGFVPYFAITRVAQISIVEGVPSLDELAFWVLLAVAGAVAGRILFALATSSCHYADADFRVHVRTVLVEHLGKVPLGWFSDNNSAQVKQAATDDVLNLHQSVGHAPVDVTTALLSPLIPLVYLFTVDARFALLVVVYLAAVIGVAWPFMMKDFGPLNKQYNEALVEVSSASVEMIDGIAVVKTFGSASRAGVRYREATAALAKICYEWTKSTSNPFSLISALFSPATMLVVMAAATLFFVSQGIIALEQCIPFLVLGVGIPSAILALFVSVRFLQQSVQAADHLATVLDVAPLAEPESPLPVGDGSLRIDFEDVSFAYGPDSPFVLEGIDAKLEPGTVTALVGDSGSGKTTFARLVPRFWDPVSGAVRMNGTPLSDLASSDVLSQVAVVFQDSMLLRASIRDNICLGKPGASDEDMVAAARKAQIHERIEELPCGYDTVVGSEGADLSGGEAQRVAIARAIVQNAPILVLDEATAHADPENETAIQRALTALAAGRTTIVIAHRLDTIVHADQILVLSRGRIIERGCHAELLAADGHYAALWKSQQVDAIGKAPHADAASCGTECAGSSEEGSFGGEDR</sequence>
<feature type="transmembrane region" description="Helical" evidence="11">
    <location>
        <begin position="166"/>
        <end position="185"/>
    </location>
</feature>
<evidence type="ECO:0000256" key="7">
    <source>
        <dbReference type="ARBA" id="ARBA00022989"/>
    </source>
</evidence>
<dbReference type="OrthoDB" id="9806127at2"/>
<comment type="subcellular location">
    <subcellularLocation>
        <location evidence="1">Cell inner membrane</location>
        <topology evidence="1">Multi-pass membrane protein</topology>
    </subcellularLocation>
</comment>
<keyword evidence="6 14" id="KW-0067">ATP-binding</keyword>
<dbReference type="PANTHER" id="PTHR24221">
    <property type="entry name" value="ATP-BINDING CASSETTE SUB-FAMILY B"/>
    <property type="match status" value="1"/>
</dbReference>
<keyword evidence="7 11" id="KW-1133">Transmembrane helix</keyword>
<evidence type="ECO:0000256" key="2">
    <source>
        <dbReference type="ARBA" id="ARBA00022448"/>
    </source>
</evidence>
<dbReference type="SUPFAM" id="SSF52540">
    <property type="entry name" value="P-loop containing nucleoside triphosphate hydrolases"/>
    <property type="match status" value="1"/>
</dbReference>
<protein>
    <submittedName>
        <fullName evidence="14">ABC transporter ATP-binding protein</fullName>
    </submittedName>
</protein>
<dbReference type="InterPro" id="IPR027417">
    <property type="entry name" value="P-loop_NTPase"/>
</dbReference>
<evidence type="ECO:0000313" key="15">
    <source>
        <dbReference type="Proteomes" id="UP000278632"/>
    </source>
</evidence>
<dbReference type="PROSITE" id="PS50929">
    <property type="entry name" value="ABC_TM1F"/>
    <property type="match status" value="1"/>
</dbReference>
<evidence type="ECO:0000259" key="13">
    <source>
        <dbReference type="PROSITE" id="PS50929"/>
    </source>
</evidence>
<evidence type="ECO:0000256" key="5">
    <source>
        <dbReference type="ARBA" id="ARBA00022741"/>
    </source>
</evidence>
<dbReference type="PROSITE" id="PS00211">
    <property type="entry name" value="ABC_TRANSPORTER_1"/>
    <property type="match status" value="1"/>
</dbReference>
<keyword evidence="2" id="KW-0813">Transport</keyword>
<name>A0A3N0BC75_9ACTN</name>